<keyword evidence="2" id="KW-1185">Reference proteome</keyword>
<name>A0A160DEP2_9CAUD</name>
<accession>A0A160DEP2</accession>
<evidence type="ECO:0000313" key="2">
    <source>
        <dbReference type="Proteomes" id="UP000201458"/>
    </source>
</evidence>
<dbReference type="EMBL" id="KU998244">
    <property type="protein sequence ID" value="ANA86321.1"/>
    <property type="molecule type" value="Genomic_DNA"/>
</dbReference>
<proteinExistence type="predicted"/>
<reference evidence="1 2" key="1">
    <citation type="submission" date="2016-03" db="EMBL/GenBank/DDBJ databases">
        <authorList>
            <person name="Montgomery M.T."/>
            <person name="Guerrero C.A."/>
            <person name="Mavrich T.N."/>
            <person name="Pope W.H."/>
            <person name="Garlena R.A."/>
            <person name="Russell D.A."/>
            <person name="Jacobs-Sera D."/>
            <person name="Hendrix R.W."/>
            <person name="Hatfull G.F."/>
        </authorList>
    </citation>
    <scope>NUCLEOTIDE SEQUENCE [LARGE SCALE GENOMIC DNA]</scope>
</reference>
<protein>
    <submittedName>
        <fullName evidence="1">Uncharacterized protein</fullName>
    </submittedName>
</protein>
<dbReference type="KEGG" id="vg:28378624"/>
<sequence length="86" mass="9595">MSDSVDDQYIAHLEDRVYEKVQFVADRMRQLAEDVENEAKRAKAHGQVQRLPSAVAHTVAWGVANAHVDMVASAYADLVEVRSSLK</sequence>
<dbReference type="Proteomes" id="UP000201458">
    <property type="component" value="Segment"/>
</dbReference>
<evidence type="ECO:0000313" key="1">
    <source>
        <dbReference type="EMBL" id="ANA86321.1"/>
    </source>
</evidence>
<gene>
    <name evidence="1" type="primary">166</name>
    <name evidence="1" type="ORF">PBI_SMOOTHIE_166</name>
</gene>
<organism evidence="1 2">
    <name type="scientific">Gordonia phage Smoothie</name>
    <dbReference type="NCBI Taxonomy" id="1838078"/>
    <lineage>
        <taxon>Viruses</taxon>
        <taxon>Duplodnaviria</taxon>
        <taxon>Heunggongvirae</taxon>
        <taxon>Uroviricota</taxon>
        <taxon>Caudoviricetes</taxon>
        <taxon>Smoothievirus</taxon>
        <taxon>Smoothievirus smoothie</taxon>
    </lineage>
</organism>
<dbReference type="GeneID" id="28378624"/>
<dbReference type="RefSeq" id="YP_009269279.1">
    <property type="nucleotide sequence ID" value="NC_030696.1"/>
</dbReference>